<evidence type="ECO:0000313" key="2">
    <source>
        <dbReference type="EMBL" id="MFD1140819.1"/>
    </source>
</evidence>
<dbReference type="SUPFAM" id="SSF56731">
    <property type="entry name" value="DNA primase core"/>
    <property type="match status" value="1"/>
</dbReference>
<name>A0ABW3QGP1_9BACT</name>
<proteinExistence type="predicted"/>
<feature type="region of interest" description="Disordered" evidence="1">
    <location>
        <begin position="538"/>
        <end position="575"/>
    </location>
</feature>
<evidence type="ECO:0000313" key="3">
    <source>
        <dbReference type="Proteomes" id="UP001597116"/>
    </source>
</evidence>
<comment type="caution">
    <text evidence="2">The sequence shown here is derived from an EMBL/GenBank/DDBJ whole genome shotgun (WGS) entry which is preliminary data.</text>
</comment>
<dbReference type="RefSeq" id="WP_379883927.1">
    <property type="nucleotide sequence ID" value="NZ_JBHTLP010000003.1"/>
</dbReference>
<feature type="compositionally biased region" description="Polar residues" evidence="1">
    <location>
        <begin position="565"/>
        <end position="575"/>
    </location>
</feature>
<dbReference type="Gene3D" id="3.40.1360.10">
    <property type="match status" value="1"/>
</dbReference>
<dbReference type="Proteomes" id="UP001597116">
    <property type="component" value="Unassembled WGS sequence"/>
</dbReference>
<gene>
    <name evidence="2" type="ORF">ACFQ4C_06855</name>
</gene>
<protein>
    <submittedName>
        <fullName evidence="2">Toprim domain-containing protein</fullName>
    </submittedName>
</protein>
<keyword evidence="3" id="KW-1185">Reference proteome</keyword>
<accession>A0ABW3QGP1</accession>
<feature type="compositionally biased region" description="Basic and acidic residues" evidence="1">
    <location>
        <begin position="538"/>
        <end position="550"/>
    </location>
</feature>
<reference evidence="3" key="1">
    <citation type="journal article" date="2019" name="Int. J. Syst. Evol. Microbiol.">
        <title>The Global Catalogue of Microorganisms (GCM) 10K type strain sequencing project: providing services to taxonomists for standard genome sequencing and annotation.</title>
        <authorList>
            <consortium name="The Broad Institute Genomics Platform"/>
            <consortium name="The Broad Institute Genome Sequencing Center for Infectious Disease"/>
            <person name="Wu L."/>
            <person name="Ma J."/>
        </authorList>
    </citation>
    <scope>NUCLEOTIDE SEQUENCE [LARGE SCALE GENOMIC DNA]</scope>
    <source>
        <strain evidence="3">CCUG 55608</strain>
    </source>
</reference>
<sequence>MSTKFEELKTRFPNLIPVQELRANISIIELAIQYGYEPQAQKGLSRPVLHHPTLKDTIIVKNPQDPAQQVYQRAGDFSDSGTIVDFVRNRLNSVFSTFNRPAQHEFRNVTDVLYDYLKIDPNQVARNRQAVEAKPDPNPRQTFAKDTLDLRLLEPENYLHKRGIDQKIIESPEFAGKALTQVSYLNKDTGHTEDPITAKANQAGRYLEFHNVAFPYYNGQSAEVMGFEIRNENLKMHAAGSDRYASVFISNVPPKPQHFVVTESVLDAMAHKQLRAIRGDDAFDTVYFSTGGQLTSEQTNTISRYISTLDKSPDWKITLAFDNDTKGHQYDLQFIQQLAASQLPISPIVAGLGRIGYVLPESGNYETHRNVIIDRLRLYNDNLRAQFSPLANDPAAVKELSSQLINVAYKEGQISIHIPQSTPALQAVNEILLDVAGVRQRIGIDKSYSKDFCDDLKRHCDKALRTPYAILDQNGTMLYESKSAATIQRIMKHLEYQHNGPNDTVTFKAIERQSTGFYKPQSQMSIKEGQTVSFMEQPDFKKKVMEEKNELSPPKSRNVEDKTEGLTTTPKKLRP</sequence>
<dbReference type="Pfam" id="PF13155">
    <property type="entry name" value="Toprim_2"/>
    <property type="match status" value="1"/>
</dbReference>
<organism evidence="2 3">
    <name type="scientific">Larkinella insperata</name>
    <dbReference type="NCBI Taxonomy" id="332158"/>
    <lineage>
        <taxon>Bacteria</taxon>
        <taxon>Pseudomonadati</taxon>
        <taxon>Bacteroidota</taxon>
        <taxon>Cytophagia</taxon>
        <taxon>Cytophagales</taxon>
        <taxon>Spirosomataceae</taxon>
        <taxon>Larkinella</taxon>
    </lineage>
</organism>
<dbReference type="EMBL" id="JBHTLP010000003">
    <property type="protein sequence ID" value="MFD1140819.1"/>
    <property type="molecule type" value="Genomic_DNA"/>
</dbReference>
<evidence type="ECO:0000256" key="1">
    <source>
        <dbReference type="SAM" id="MobiDB-lite"/>
    </source>
</evidence>